<dbReference type="PaxDb" id="3702-AT1G67865.1"/>
<evidence type="ECO:0000313" key="3">
    <source>
        <dbReference type="EMBL" id="AAK97674.1"/>
    </source>
</evidence>
<organism evidence="3">
    <name type="scientific">Arabidopsis thaliana</name>
    <name type="common">Mouse-ear cress</name>
    <dbReference type="NCBI Taxonomy" id="3702"/>
    <lineage>
        <taxon>Eukaryota</taxon>
        <taxon>Viridiplantae</taxon>
        <taxon>Streptophyta</taxon>
        <taxon>Embryophyta</taxon>
        <taxon>Tracheophyta</taxon>
        <taxon>Spermatophyta</taxon>
        <taxon>Magnoliopsida</taxon>
        <taxon>eudicotyledons</taxon>
        <taxon>Gunneridae</taxon>
        <taxon>Pentapetalae</taxon>
        <taxon>rosids</taxon>
        <taxon>malvids</taxon>
        <taxon>Brassicales</taxon>
        <taxon>Brassicaceae</taxon>
        <taxon>Camelineae</taxon>
        <taxon>Arabidopsis</taxon>
    </lineage>
</organism>
<evidence type="ECO:0000313" key="2">
    <source>
        <dbReference type="Araport" id="AT1G67865"/>
    </source>
</evidence>
<dbReference type="OMA" id="AVKPCEN"/>
<dbReference type="IntAct" id="Q941E9">
    <property type="interactions" value="11"/>
</dbReference>
<keyword evidence="6" id="KW-1185">Reference proteome</keyword>
<reference evidence="3" key="2">
    <citation type="submission" date="2001-08" db="EMBL/GenBank/DDBJ databases">
        <title>Arabidopsis cDNA clones.</title>
        <authorList>
            <person name="Cheuk R."/>
            <person name="Chen H."/>
            <person name="Kim C.J."/>
            <person name="Koesema E."/>
            <person name="Meyers M.C."/>
            <person name="Banh J."/>
            <person name="Bowser L."/>
            <person name="Carninci P."/>
            <person name="Dale J.M."/>
            <person name="Goldsmith A.D."/>
            <person name="Hayashizaki Y."/>
            <person name="Ishida J."/>
            <person name="Jiang P.X."/>
            <person name="Jones T."/>
            <person name="Kamiya A."/>
            <person name="Karlin-Neumann G."/>
            <person name="Kawai J."/>
            <person name="Lam B."/>
            <person name="Lee J.M."/>
            <person name="Lin J."/>
            <person name="Liu S.X."/>
            <person name="Miranda M."/>
            <person name="Narusaka M."/>
            <person name="Nguyen M."/>
            <person name="Onodera C.S."/>
            <person name="Palm C.J."/>
            <person name="Pham P.K."/>
            <person name="Quach H.L."/>
            <person name="Sakurai T."/>
            <person name="Satou M."/>
            <person name="Seki M."/>
            <person name="Southwick A."/>
            <person name="Tang C.C."/>
            <person name="Toriumi M."/>
            <person name="Yamada K."/>
            <person name="Yamamura Y."/>
            <person name="Yu G."/>
            <person name="Yu S."/>
            <person name="Shinozaki K."/>
            <person name="Davis R.W."/>
            <person name="Theologis A."/>
            <person name="Ecker J.R."/>
        </authorList>
    </citation>
    <scope>NUCLEOTIDE SEQUENCE</scope>
</reference>
<dbReference type="EMBL" id="AY052203">
    <property type="protein sequence ID" value="AAK97674.1"/>
    <property type="molecule type" value="mRNA"/>
</dbReference>
<reference evidence="5" key="4">
    <citation type="submission" date="2011-02" db="EMBL/GenBank/DDBJ databases">
        <authorList>
            <consortium name="TAIR"/>
            <person name="Swarbreck D."/>
            <person name="Lamesch P."/>
            <person name="Wilks C."/>
            <person name="Huala E."/>
        </authorList>
    </citation>
    <scope>NUCLEOTIDE SEQUENCE</scope>
</reference>
<reference evidence="5 6" key="1">
    <citation type="journal article" date="2000" name="Nature">
        <title>Sequence and analysis of chromosome 1 of the plant Arabidopsis thaliana.</title>
        <authorList>
            <person name="Theologis A."/>
            <person name="Ecker J.R."/>
            <person name="Palm C.J."/>
            <person name="Federspiel N.A."/>
            <person name="Kaul S."/>
            <person name="White O."/>
            <person name="Alonso J."/>
            <person name="Altafi H."/>
            <person name="Araujo R."/>
            <person name="Bowman C.L."/>
            <person name="Brooks S.Y."/>
            <person name="Buehler E."/>
            <person name="Chan A."/>
            <person name="Chao Q."/>
            <person name="Chen H."/>
            <person name="Cheuk R.F."/>
            <person name="Chin C.W."/>
            <person name="Chung M.K."/>
            <person name="Conn L."/>
            <person name="Conway A.B."/>
            <person name="Conway A.R."/>
            <person name="Creasy T.H."/>
            <person name="Dewar K."/>
            <person name="Dunn P."/>
            <person name="Etgu P."/>
            <person name="Feldblyum T.V."/>
            <person name="Feng J."/>
            <person name="Fong B."/>
            <person name="Fujii C.Y."/>
            <person name="Gill J.E."/>
            <person name="Goldsmith A.D."/>
            <person name="Haas B."/>
            <person name="Hansen N.F."/>
            <person name="Hughes B."/>
            <person name="Huizar L."/>
            <person name="Hunter J.L."/>
            <person name="Jenkins J."/>
            <person name="Johnson-Hopson C."/>
            <person name="Khan S."/>
            <person name="Khaykin E."/>
            <person name="Kim C.J."/>
            <person name="Koo H.L."/>
            <person name="Kremenetskaia I."/>
            <person name="Kurtz D.B."/>
            <person name="Kwan A."/>
            <person name="Lam B."/>
            <person name="Langin-Hooper S."/>
            <person name="Lee A."/>
            <person name="Lee J.M."/>
            <person name="Lenz C.A."/>
            <person name="Li J.H."/>
            <person name="Li Y."/>
            <person name="Lin X."/>
            <person name="Liu S.X."/>
            <person name="Liu Z.A."/>
            <person name="Luros J.S."/>
            <person name="Maiti R."/>
            <person name="Marziali A."/>
            <person name="Militscher J."/>
            <person name="Miranda M."/>
            <person name="Nguyen M."/>
            <person name="Nierman W.C."/>
            <person name="Osborne B.I."/>
            <person name="Pai G."/>
            <person name="Peterson J."/>
            <person name="Pham P.K."/>
            <person name="Rizzo M."/>
            <person name="Rooney T."/>
            <person name="Rowley D."/>
            <person name="Sakano H."/>
            <person name="Salzberg S.L."/>
            <person name="Schwartz J.R."/>
            <person name="Shinn P."/>
            <person name="Southwick A.M."/>
            <person name="Sun H."/>
            <person name="Tallon L.J."/>
            <person name="Tambunga G."/>
            <person name="Toriumi M.J."/>
            <person name="Town C.D."/>
            <person name="Utterback T."/>
            <person name="Van Aken S."/>
            <person name="Vaysberg M."/>
            <person name="Vysotskaia V.S."/>
            <person name="Walker M."/>
            <person name="Wu D."/>
            <person name="Yu G."/>
            <person name="Fraser C.M."/>
            <person name="Venter J.C."/>
            <person name="Davis R.W."/>
        </authorList>
    </citation>
    <scope>NUCLEOTIDE SEQUENCE [LARGE SCALE GENOMIC DNA]</scope>
    <source>
        <strain evidence="6">cv. Columbia</strain>
    </source>
</reference>
<dbReference type="GO" id="GO:0050832">
    <property type="term" value="P:defense response to fungus"/>
    <property type="evidence" value="ECO:0000270"/>
    <property type="project" value="TAIR"/>
</dbReference>
<name>Q941E9_ARATH</name>
<evidence type="ECO:0000313" key="6">
    <source>
        <dbReference type="Proteomes" id="UP000006548"/>
    </source>
</evidence>
<reference evidence="6" key="6">
    <citation type="journal article" date="2017" name="Plant J.">
        <title>Araport11: a complete reannotation of the Arabidopsis thaliana reference genome.</title>
        <authorList>
            <person name="Cheng C.Y."/>
            <person name="Krishnakumar V."/>
            <person name="Chan A.P."/>
            <person name="Thibaud-Nissen F."/>
            <person name="Schobel S."/>
            <person name="Town C.D."/>
        </authorList>
    </citation>
    <scope>GENOME REANNOTATION</scope>
    <source>
        <strain evidence="6">cv. Columbia</strain>
    </source>
</reference>
<evidence type="ECO:0000313" key="5">
    <source>
        <dbReference type="EMBL" id="AEE34711.1"/>
    </source>
</evidence>
<reference evidence="5" key="5">
    <citation type="submission" date="2016-05" db="EMBL/GenBank/DDBJ databases">
        <authorList>
            <person name="Krishnakumar V."/>
            <person name="Cheng C.-Y."/>
            <person name="Chan A.P."/>
            <person name="Schobel S."/>
            <person name="Kim M."/>
            <person name="Ferlanti E.S."/>
            <person name="Belyaeva I."/>
            <person name="Rosen B.D."/>
            <person name="Micklem G."/>
            <person name="Miller J.R."/>
            <person name="Vaughn M."/>
            <person name="Town C.D."/>
        </authorList>
    </citation>
    <scope>NUCLEOTIDE SEQUENCE</scope>
</reference>
<dbReference type="Proteomes" id="UP000006548">
    <property type="component" value="Chromosome 1"/>
</dbReference>
<dbReference type="AlphaFoldDB" id="Q941E9"/>
<dbReference type="RefSeq" id="NP_001321801.1">
    <property type="nucleotide sequence ID" value="NM_001334333.1"/>
</dbReference>
<dbReference type="TAIR" id="AT1G67865"/>
<sequence length="75" mass="7744">MLDKLIIGVAGGITGGILGTVDGFAKGVGIWPNNYQSTGRFENNNMTSPGNYGNGNGGAVKASENSGGRRQKDRE</sequence>
<dbReference type="KEGG" id="ath:AT1G67865"/>
<dbReference type="GeneID" id="28717407"/>
<evidence type="ECO:0000313" key="4">
    <source>
        <dbReference type="EMBL" id="AAL31105.1"/>
    </source>
</evidence>
<dbReference type="EMBL" id="AY060492">
    <property type="protein sequence ID" value="AAL31105.1"/>
    <property type="molecule type" value="mRNA"/>
</dbReference>
<gene>
    <name evidence="2 5" type="ordered locus">At1g67865</name>
</gene>
<dbReference type="EMBL" id="CP002684">
    <property type="protein sequence ID" value="ANM59444.1"/>
    <property type="molecule type" value="Genomic_DNA"/>
</dbReference>
<dbReference type="HOGENOM" id="CLU_2674471_0_0_1"/>
<dbReference type="RefSeq" id="NP_564911.1">
    <property type="nucleotide sequence ID" value="NM_105456.3"/>
</dbReference>
<evidence type="ECO:0007829" key="7">
    <source>
        <dbReference type="PeptideAtlas" id="Q941E9"/>
    </source>
</evidence>
<feature type="region of interest" description="Disordered" evidence="1">
    <location>
        <begin position="41"/>
        <end position="75"/>
    </location>
</feature>
<dbReference type="ProteomicsDB" id="181428"/>
<dbReference type="STRING" id="3702.Q941E9"/>
<dbReference type="Araport" id="AT1G67865"/>
<proteinExistence type="evidence at protein level"/>
<reference evidence="4" key="3">
    <citation type="submission" date="2001-10" db="EMBL/GenBank/DDBJ databases">
        <title>Arabidopsis ORF clones.</title>
        <authorList>
            <person name="Kim C.J."/>
            <person name="Chen H."/>
            <person name="Cheuk R."/>
            <person name="Koesema E."/>
            <person name="Meyers M.C."/>
            <person name="Banh J."/>
            <person name="Bowser L."/>
            <person name="Carninci P."/>
            <person name="Chang E."/>
            <person name="Dale J.M."/>
            <person name="Goldsmith A.D."/>
            <person name="Hayashizaki Y."/>
            <person name="Ishida J."/>
            <person name="Jones T."/>
            <person name="Kamiya A."/>
            <person name="Karlin-Neumann G."/>
            <person name="Kawai J."/>
            <person name="Lam B."/>
            <person name="Lee J.M."/>
            <person name="Lin J."/>
            <person name="Miranda M."/>
            <person name="Narusaka M."/>
            <person name="Nguyen M."/>
            <person name="Onodera C.S."/>
            <person name="Palm C.J."/>
            <person name="Quach H.L."/>
            <person name="Sakurai T."/>
            <person name="Satou M."/>
            <person name="Seki M."/>
            <person name="Southwick A."/>
            <person name="Tang C.C."/>
            <person name="Toriumi M."/>
            <person name="Wu H.C."/>
            <person name="Yamada K."/>
            <person name="Yamamura Y."/>
            <person name="Yu G."/>
            <person name="Yu S."/>
            <person name="Shinozaki K."/>
            <person name="Davis R.W."/>
            <person name="Theologis A."/>
            <person name="Ecker J.R."/>
        </authorList>
    </citation>
    <scope>NUCLEOTIDE SEQUENCE</scope>
</reference>
<keyword evidence="7 8" id="KW-1267">Proteomics identification</keyword>
<protein>
    <submittedName>
        <fullName evidence="4">At1g67862/At1g67862</fullName>
    </submittedName>
</protein>
<evidence type="ECO:0000256" key="1">
    <source>
        <dbReference type="SAM" id="MobiDB-lite"/>
    </source>
</evidence>
<dbReference type="EMBL" id="CP002684">
    <property type="protein sequence ID" value="AEE34711.1"/>
    <property type="molecule type" value="Genomic_DNA"/>
</dbReference>
<dbReference type="FunCoup" id="Q941E9">
    <property type="interactions" value="1"/>
</dbReference>
<evidence type="ECO:0007829" key="8">
    <source>
        <dbReference type="ProteomicsDB" id="Q941E9"/>
    </source>
</evidence>
<feature type="compositionally biased region" description="Polar residues" evidence="1">
    <location>
        <begin position="41"/>
        <end position="51"/>
    </location>
</feature>
<accession>Q941E9</accession>